<dbReference type="AlphaFoldDB" id="A0A429JUJ8"/>
<name>A0A429JUJ8_9GAMM</name>
<dbReference type="EMBL" id="RFES01000012">
    <property type="protein sequence ID" value="RSO53673.1"/>
    <property type="molecule type" value="Genomic_DNA"/>
</dbReference>
<gene>
    <name evidence="1" type="ORF">EA756_16220</name>
</gene>
<evidence type="ECO:0000313" key="2">
    <source>
        <dbReference type="Proteomes" id="UP000276905"/>
    </source>
</evidence>
<organism evidence="1 2">
    <name type="scientific">Acinetobacter lactucae</name>
    <dbReference type="NCBI Taxonomy" id="1785128"/>
    <lineage>
        <taxon>Bacteria</taxon>
        <taxon>Pseudomonadati</taxon>
        <taxon>Pseudomonadota</taxon>
        <taxon>Gammaproteobacteria</taxon>
        <taxon>Moraxellales</taxon>
        <taxon>Moraxellaceae</taxon>
        <taxon>Acinetobacter</taxon>
        <taxon>Acinetobacter calcoaceticus/baumannii complex</taxon>
    </lineage>
</organism>
<sequence>MLPIHAKLIYAIKLGAKKSTIFHFGYINFITATKTNFNVMQNQKPITKDIKTYFGLQIFTLTSCCNESYTTLLSYRMIKSLFHYSFLDFRLITNLIEHFSAHLD</sequence>
<proteinExistence type="predicted"/>
<accession>A0A429JUJ8</accession>
<protein>
    <submittedName>
        <fullName evidence="1">Uncharacterized protein</fullName>
    </submittedName>
</protein>
<evidence type="ECO:0000313" key="1">
    <source>
        <dbReference type="EMBL" id="RSO53673.1"/>
    </source>
</evidence>
<comment type="caution">
    <text evidence="1">The sequence shown here is derived from an EMBL/GenBank/DDBJ whole genome shotgun (WGS) entry which is preliminary data.</text>
</comment>
<reference evidence="1 2" key="1">
    <citation type="submission" date="2018-10" db="EMBL/GenBank/DDBJ databases">
        <title>GWAS and RNA-Seq identify cryptic mechanisms of antimicrobial resistance in Acinetobacter baumannii.</title>
        <authorList>
            <person name="Sahl J.W."/>
        </authorList>
    </citation>
    <scope>NUCLEOTIDE SEQUENCE [LARGE SCALE GENOMIC DNA]</scope>
    <source>
        <strain evidence="1 2">TG41018</strain>
    </source>
</reference>
<dbReference type="Proteomes" id="UP000276905">
    <property type="component" value="Unassembled WGS sequence"/>
</dbReference>